<feature type="domain" description="HTH tetR-type" evidence="3">
    <location>
        <begin position="6"/>
        <end position="66"/>
    </location>
</feature>
<dbReference type="InterPro" id="IPR001647">
    <property type="entry name" value="HTH_TetR"/>
</dbReference>
<dbReference type="STRING" id="81857.IV38_GL001054"/>
<evidence type="ECO:0000313" key="5">
    <source>
        <dbReference type="EMBL" id="KRN32743.1"/>
    </source>
</evidence>
<dbReference type="EMBL" id="JQAZ01000002">
    <property type="protein sequence ID" value="KRN32743.1"/>
    <property type="molecule type" value="Genomic_DNA"/>
</dbReference>
<evidence type="ECO:0000256" key="1">
    <source>
        <dbReference type="ARBA" id="ARBA00023125"/>
    </source>
</evidence>
<dbReference type="SUPFAM" id="SSF46689">
    <property type="entry name" value="Homeodomain-like"/>
    <property type="match status" value="1"/>
</dbReference>
<evidence type="ECO:0000313" key="6">
    <source>
        <dbReference type="Proteomes" id="UP000051645"/>
    </source>
</evidence>
<name>A0A0R2FJM6_9LACO</name>
<dbReference type="AlphaFoldDB" id="A0A0R2FJM6"/>
<keyword evidence="6" id="KW-1185">Reference proteome</keyword>
<dbReference type="GO" id="GO:0003677">
    <property type="term" value="F:DNA binding"/>
    <property type="evidence" value="ECO:0007669"/>
    <property type="project" value="UniProtKB-UniRule"/>
</dbReference>
<dbReference type="InterPro" id="IPR009057">
    <property type="entry name" value="Homeodomain-like_sf"/>
</dbReference>
<evidence type="ECO:0000313" key="7">
    <source>
        <dbReference type="Proteomes" id="UP000051751"/>
    </source>
</evidence>
<dbReference type="RefSeq" id="WP_057768993.1">
    <property type="nucleotide sequence ID" value="NZ_JQAT01000002.1"/>
</dbReference>
<dbReference type="PATRIC" id="fig|81857.3.peg.1060"/>
<dbReference type="Gene3D" id="1.10.357.10">
    <property type="entry name" value="Tetracycline Repressor, domain 2"/>
    <property type="match status" value="1"/>
</dbReference>
<reference evidence="6 7" key="1">
    <citation type="journal article" date="2015" name="Genome Announc.">
        <title>Expanding the biotechnology potential of lactobacilli through comparative genomics of 213 strains and associated genera.</title>
        <authorList>
            <person name="Sun Z."/>
            <person name="Harris H.M."/>
            <person name="McCann A."/>
            <person name="Guo C."/>
            <person name="Argimon S."/>
            <person name="Zhang W."/>
            <person name="Yang X."/>
            <person name="Jeffery I.B."/>
            <person name="Cooney J.C."/>
            <person name="Kagawa T.F."/>
            <person name="Liu W."/>
            <person name="Song Y."/>
            <person name="Salvetti E."/>
            <person name="Wrobel A."/>
            <person name="Rasinkangas P."/>
            <person name="Parkhill J."/>
            <person name="Rea M.C."/>
            <person name="O'Sullivan O."/>
            <person name="Ritari J."/>
            <person name="Douillard F.P."/>
            <person name="Paul Ross R."/>
            <person name="Yang R."/>
            <person name="Briner A.E."/>
            <person name="Felis G.E."/>
            <person name="de Vos W.M."/>
            <person name="Barrangou R."/>
            <person name="Klaenhammer T.R."/>
            <person name="Caufield P.W."/>
            <person name="Cui Y."/>
            <person name="Zhang H."/>
            <person name="O'Toole P.W."/>
        </authorList>
    </citation>
    <scope>NUCLEOTIDE SEQUENCE [LARGE SCALE GENOMIC DNA]</scope>
    <source>
        <strain evidence="4 7">ATCC BAA-66</strain>
        <strain evidence="5 6">DSM 13344</strain>
    </source>
</reference>
<dbReference type="OrthoDB" id="2329191at2"/>
<keyword evidence="1 2" id="KW-0238">DNA-binding</keyword>
<gene>
    <name evidence="4" type="ORF">IV38_GL001054</name>
    <name evidence="5" type="ORF">IV40_GL000799</name>
</gene>
<dbReference type="Proteomes" id="UP000051751">
    <property type="component" value="Unassembled WGS sequence"/>
</dbReference>
<evidence type="ECO:0000256" key="2">
    <source>
        <dbReference type="PROSITE-ProRule" id="PRU00335"/>
    </source>
</evidence>
<organism evidence="4 7">
    <name type="scientific">Lactobacillus selangorensis</name>
    <dbReference type="NCBI Taxonomy" id="81857"/>
    <lineage>
        <taxon>Bacteria</taxon>
        <taxon>Bacillati</taxon>
        <taxon>Bacillota</taxon>
        <taxon>Bacilli</taxon>
        <taxon>Lactobacillales</taxon>
        <taxon>Lactobacillaceae</taxon>
        <taxon>Lactobacillus</taxon>
    </lineage>
</organism>
<feature type="DNA-binding region" description="H-T-H motif" evidence="2">
    <location>
        <begin position="29"/>
        <end position="48"/>
    </location>
</feature>
<sequence length="185" mass="20831">MVQKRDLSAAKIIAVAKILIQEQGPSALTFAAVAKQLNCRTQALYFYFKNMRDLKLQVARDFFQAVLELLTATAQGLSGEDGVLKLAFAMRTFCLQRRRLAEFVFSLQDLANDSEARRIGEAISVLPNQMLTEFIADPKQRLTVSRGIRALVMGEVFNESAGWFADERVSREISFTDNLKRILAH</sequence>
<protein>
    <recommendedName>
        <fullName evidence="3">HTH tetR-type domain-containing protein</fullName>
    </recommendedName>
</protein>
<evidence type="ECO:0000313" key="4">
    <source>
        <dbReference type="EMBL" id="KRN28847.1"/>
    </source>
</evidence>
<accession>A0A0R2FJM6</accession>
<dbReference type="PROSITE" id="PS50977">
    <property type="entry name" value="HTH_TETR_2"/>
    <property type="match status" value="1"/>
</dbReference>
<evidence type="ECO:0000259" key="3">
    <source>
        <dbReference type="PROSITE" id="PS50977"/>
    </source>
</evidence>
<proteinExistence type="predicted"/>
<comment type="caution">
    <text evidence="4">The sequence shown here is derived from an EMBL/GenBank/DDBJ whole genome shotgun (WGS) entry which is preliminary data.</text>
</comment>
<dbReference type="EMBL" id="JQAT01000002">
    <property type="protein sequence ID" value="KRN28847.1"/>
    <property type="molecule type" value="Genomic_DNA"/>
</dbReference>
<dbReference type="Pfam" id="PF00440">
    <property type="entry name" value="TetR_N"/>
    <property type="match status" value="1"/>
</dbReference>
<dbReference type="Gene3D" id="1.10.10.60">
    <property type="entry name" value="Homeodomain-like"/>
    <property type="match status" value="1"/>
</dbReference>
<dbReference type="Proteomes" id="UP000051645">
    <property type="component" value="Unassembled WGS sequence"/>
</dbReference>